<feature type="domain" description="Ribonucleases P/MRP subunit Pop8-like" evidence="2">
    <location>
        <begin position="23"/>
        <end position="82"/>
    </location>
</feature>
<evidence type="ECO:0000313" key="4">
    <source>
        <dbReference type="Proteomes" id="UP001162483"/>
    </source>
</evidence>
<comment type="caution">
    <text evidence="3">The sequence shown here is derived from an EMBL/GenBank/DDBJ whole genome shotgun (WGS) entry which is preliminary data.</text>
</comment>
<accession>A0ABN9HCI8</accession>
<keyword evidence="1" id="KW-0819">tRNA processing</keyword>
<sequence>WKGDPFHWNQFSCERTVLKNPSEYQYLKIQLVFQREGVKLTAAQYKSLIVSAVKELHGEVGASCPLDLLKYDDKTLCAILRINSSGFVKQNQECSLRVLQVNLSDKLSLYRTITLGFHARLRSEAPASELSNWTDLFCDPSELLEWKQNLTHHRFIVTVQVHVCKKAYLVFMCSYKAAFG</sequence>
<dbReference type="InterPro" id="IPR049128">
    <property type="entry name" value="Pop8-like_dom"/>
</dbReference>
<protein>
    <recommendedName>
        <fullName evidence="2">Ribonucleases P/MRP subunit Pop8-like domain-containing protein</fullName>
    </recommendedName>
</protein>
<dbReference type="InterPro" id="IPR038085">
    <property type="entry name" value="Rnp2-like_sf"/>
</dbReference>
<dbReference type="PANTHER" id="PTHR15441:SF1">
    <property type="entry name" value="RIBONUCLEASE P PROTEIN SUBUNIT P14"/>
    <property type="match status" value="1"/>
</dbReference>
<evidence type="ECO:0000313" key="3">
    <source>
        <dbReference type="EMBL" id="CAI9619074.1"/>
    </source>
</evidence>
<dbReference type="SUPFAM" id="SSF160350">
    <property type="entry name" value="Rnp2-like"/>
    <property type="match status" value="1"/>
</dbReference>
<name>A0ABN9HCI8_9NEOB</name>
<evidence type="ECO:0000256" key="1">
    <source>
        <dbReference type="ARBA" id="ARBA00022694"/>
    </source>
</evidence>
<keyword evidence="4" id="KW-1185">Reference proteome</keyword>
<organism evidence="3 4">
    <name type="scientific">Staurois parvus</name>
    <dbReference type="NCBI Taxonomy" id="386267"/>
    <lineage>
        <taxon>Eukaryota</taxon>
        <taxon>Metazoa</taxon>
        <taxon>Chordata</taxon>
        <taxon>Craniata</taxon>
        <taxon>Vertebrata</taxon>
        <taxon>Euteleostomi</taxon>
        <taxon>Amphibia</taxon>
        <taxon>Batrachia</taxon>
        <taxon>Anura</taxon>
        <taxon>Neobatrachia</taxon>
        <taxon>Ranoidea</taxon>
        <taxon>Ranidae</taxon>
        <taxon>Staurois</taxon>
    </lineage>
</organism>
<dbReference type="EMBL" id="CATNWA010020582">
    <property type="protein sequence ID" value="CAI9619074.1"/>
    <property type="molecule type" value="Genomic_DNA"/>
</dbReference>
<proteinExistence type="predicted"/>
<evidence type="ECO:0000259" key="2">
    <source>
        <dbReference type="Pfam" id="PF20976"/>
    </source>
</evidence>
<gene>
    <name evidence="3" type="ORF">SPARVUS_LOCUS15775785</name>
</gene>
<dbReference type="PANTHER" id="PTHR15441">
    <property type="entry name" value="RIBONUCLEASE P PROTEIN SUBUNIT P14"/>
    <property type="match status" value="1"/>
</dbReference>
<feature type="non-terminal residue" evidence="3">
    <location>
        <position position="1"/>
    </location>
</feature>
<reference evidence="3" key="1">
    <citation type="submission" date="2023-05" db="EMBL/GenBank/DDBJ databases">
        <authorList>
            <person name="Stuckert A."/>
        </authorList>
    </citation>
    <scope>NUCLEOTIDE SEQUENCE</scope>
</reference>
<dbReference type="Gene3D" id="3.30.70.3250">
    <property type="entry name" value="Ribonuclease P, Pop5 subunit"/>
    <property type="match status" value="1"/>
</dbReference>
<dbReference type="Proteomes" id="UP001162483">
    <property type="component" value="Unassembled WGS sequence"/>
</dbReference>
<dbReference type="Pfam" id="PF20976">
    <property type="entry name" value="Pop8"/>
    <property type="match status" value="1"/>
</dbReference>